<dbReference type="Pfam" id="PF12770">
    <property type="entry name" value="CHAT"/>
    <property type="match status" value="1"/>
</dbReference>
<dbReference type="SMART" id="SM00028">
    <property type="entry name" value="TPR"/>
    <property type="match status" value="6"/>
</dbReference>
<dbReference type="PROSITE" id="PS50005">
    <property type="entry name" value="TPR"/>
    <property type="match status" value="3"/>
</dbReference>
<evidence type="ECO:0000259" key="2">
    <source>
        <dbReference type="Pfam" id="PF12770"/>
    </source>
</evidence>
<keyword evidence="4" id="KW-1185">Reference proteome</keyword>
<feature type="domain" description="CHAT" evidence="2">
    <location>
        <begin position="589"/>
        <end position="866"/>
    </location>
</feature>
<evidence type="ECO:0000313" key="3">
    <source>
        <dbReference type="EMBL" id="NQE35735.1"/>
    </source>
</evidence>
<dbReference type="PANTHER" id="PTHR10098:SF108">
    <property type="entry name" value="TETRATRICOPEPTIDE REPEAT PROTEIN 28"/>
    <property type="match status" value="1"/>
</dbReference>
<dbReference type="Pfam" id="PF13424">
    <property type="entry name" value="TPR_12"/>
    <property type="match status" value="3"/>
</dbReference>
<evidence type="ECO:0000313" key="4">
    <source>
        <dbReference type="Proteomes" id="UP000702425"/>
    </source>
</evidence>
<feature type="repeat" description="TPR" evidence="1">
    <location>
        <begin position="250"/>
        <end position="283"/>
    </location>
</feature>
<dbReference type="Proteomes" id="UP000702425">
    <property type="component" value="Unassembled WGS sequence"/>
</dbReference>
<name>A0ABX2D234_9CYAN</name>
<evidence type="ECO:0000256" key="1">
    <source>
        <dbReference type="PROSITE-ProRule" id="PRU00339"/>
    </source>
</evidence>
<sequence length="868" mass="94730">MQMAVACYTAGGLQPNKSEADAKTPLLRIKCRDGELERLTLAAAIFPAFALLLPERIGLKPQARSGEIKRRLFISPILFLPVRGRYLAVNSQQSTEPLRANRISNILMCQADAQTKGLSKVMKLQKIGLSALISILAGLTVGEFRFIPNSQFKIINSQALAQTQAQQAEADRLLKEGIQQYDISQFQAALQSWQQALIIYLEIKDRQGEGWALGSLGIAYDSLGDYAKAIEYAQHSLAIAREIKDRESEGTALGNLGNAYRNLGDYAKAIEYAQQQLAIAREIKDRQSEGAALGILGIAYFSLGDYAKAIEYQQQSLAIAREIKDRESEGKALGSLGIAYLSLGDYAKAIDYAQQWLAIAREIKDRQSEETALNNLGFALSKSGNLPAAEKTLLDSIKVSESLRAGLGDVNKVSIFETQTNPYLTLQEVFIAQKKTNDALEIAERGRARAFVELLASRQAPSASVPTTINPPNIQQIQQIAKEQNATLVEYSIIRNEALYIWVIKPTGEITFRWVDLKSLDINLPEASEETRVSAATGRRGLNEQDTALAEMIRGTRDALGVLGDTANTQTANSPASTTANSRIIYPKLQQSYQLLIQPIADILPTDPNAPVIFIPHQSLFLVPFVALQDPTGQYLIEKHTILTAPAIQILQFTRHSRQKNRQLSLPNNLVVGNPIMPKIGTPPRQLDPLPGSEREAITIAQLLNTKPITGSQATKASITQQMLKARIIHLATHGLLNEVKSRDLPGAIALAPSGNDDGLLTSSEILDLKLNAELVVLSACNTGRGKLTGDGVVGLSRALISAGVPSILVSLWSVPDDSTAELMAGFYRQLQQNPNKAQALRQAMLITMKMHPNPQDWGAFTLIGEAE</sequence>
<gene>
    <name evidence="3" type="primary">ycf3_7</name>
    <name evidence="3" type="ORF">E5S67_03470</name>
</gene>
<feature type="repeat" description="TPR" evidence="1">
    <location>
        <begin position="330"/>
        <end position="363"/>
    </location>
</feature>
<protein>
    <submittedName>
        <fullName evidence="3">Photosystem I assembly protein Ycf3</fullName>
    </submittedName>
</protein>
<dbReference type="InterPro" id="IPR024983">
    <property type="entry name" value="CHAT_dom"/>
</dbReference>
<organism evidence="3 4">
    <name type="scientific">Microcoleus asticus IPMA8</name>
    <dbReference type="NCBI Taxonomy" id="2563858"/>
    <lineage>
        <taxon>Bacteria</taxon>
        <taxon>Bacillati</taxon>
        <taxon>Cyanobacteriota</taxon>
        <taxon>Cyanophyceae</taxon>
        <taxon>Oscillatoriophycideae</taxon>
        <taxon>Oscillatoriales</taxon>
        <taxon>Microcoleaceae</taxon>
        <taxon>Microcoleus</taxon>
        <taxon>Microcoleus asticus</taxon>
    </lineage>
</organism>
<dbReference type="SUPFAM" id="SSF48452">
    <property type="entry name" value="TPR-like"/>
    <property type="match status" value="2"/>
</dbReference>
<reference evidence="3 4" key="1">
    <citation type="journal article" date="2020" name="Sci. Rep.">
        <title>A novel cyanobacterial geosmin producer, revising GeoA distribution and dispersion patterns in Bacteria.</title>
        <authorList>
            <person name="Churro C."/>
            <person name="Semedo-Aguiar A.P."/>
            <person name="Silva A.D."/>
            <person name="Pereira-Leal J.B."/>
            <person name="Leite R.B."/>
        </authorList>
    </citation>
    <scope>NUCLEOTIDE SEQUENCE [LARGE SCALE GENOMIC DNA]</scope>
    <source>
        <strain evidence="3 4">IPMA8</strain>
    </source>
</reference>
<accession>A0ABX2D234</accession>
<feature type="repeat" description="TPR" evidence="1">
    <location>
        <begin position="290"/>
        <end position="323"/>
    </location>
</feature>
<dbReference type="RefSeq" id="WP_422614756.1">
    <property type="nucleotide sequence ID" value="NZ_CAWPPK010000277.1"/>
</dbReference>
<dbReference type="EMBL" id="SRRZ01000062">
    <property type="protein sequence ID" value="NQE35735.1"/>
    <property type="molecule type" value="Genomic_DNA"/>
</dbReference>
<keyword evidence="1" id="KW-0802">TPR repeat</keyword>
<dbReference type="InterPro" id="IPR011990">
    <property type="entry name" value="TPR-like_helical_dom_sf"/>
</dbReference>
<comment type="caution">
    <text evidence="3">The sequence shown here is derived from an EMBL/GenBank/DDBJ whole genome shotgun (WGS) entry which is preliminary data.</text>
</comment>
<dbReference type="InterPro" id="IPR019734">
    <property type="entry name" value="TPR_rpt"/>
</dbReference>
<proteinExistence type="predicted"/>
<dbReference type="PANTHER" id="PTHR10098">
    <property type="entry name" value="RAPSYN-RELATED"/>
    <property type="match status" value="1"/>
</dbReference>
<dbReference type="Gene3D" id="1.25.40.10">
    <property type="entry name" value="Tetratricopeptide repeat domain"/>
    <property type="match status" value="2"/>
</dbReference>